<dbReference type="AlphaFoldDB" id="A0AAN5D5Q6"/>
<dbReference type="SMART" id="SM00225">
    <property type="entry name" value="BTB"/>
    <property type="match status" value="1"/>
</dbReference>
<gene>
    <name evidence="4" type="ORF">PMAYCL1PPCAC_27094</name>
</gene>
<reference evidence="5" key="1">
    <citation type="submission" date="2022-10" db="EMBL/GenBank/DDBJ databases">
        <title>Genome assembly of Pristionchus species.</title>
        <authorList>
            <person name="Yoshida K."/>
            <person name="Sommer R.J."/>
        </authorList>
    </citation>
    <scope>NUCLEOTIDE SEQUENCE [LARGE SCALE GENOMIC DNA]</scope>
    <source>
        <strain evidence="5">RS5460</strain>
    </source>
</reference>
<dbReference type="InterPro" id="IPR011333">
    <property type="entry name" value="SKP1/BTB/POZ_sf"/>
</dbReference>
<name>A0AAN5D5Q6_9BILA</name>
<evidence type="ECO:0000313" key="5">
    <source>
        <dbReference type="Proteomes" id="UP001328107"/>
    </source>
</evidence>
<dbReference type="Pfam" id="PF00651">
    <property type="entry name" value="BTB"/>
    <property type="match status" value="1"/>
</dbReference>
<dbReference type="EMBL" id="BTRK01000006">
    <property type="protein sequence ID" value="GMR56899.1"/>
    <property type="molecule type" value="Genomic_DNA"/>
</dbReference>
<dbReference type="Gene3D" id="3.30.710.10">
    <property type="entry name" value="Potassium Channel Kv1.1, Chain A"/>
    <property type="match status" value="1"/>
</dbReference>
<sequence>FRMSEAEATAALKARVRQLEEEMKGVKAENSLLKMRVQSDLPLCQTSPLATHEFRVEIKTDAKEISSDTYSVDGIDLHVKIEILSKINGPYQRETKFAATLHAKNVDASKRKFVMTTIEVREKERYSSVTPRYNTILHPHAQRFVLCSSEEESGSRKSFQSSNESAFTLFIRLTVVVQAVSSLDLDDGSATVVVVKNKEFAVSSQYLSLWSGFFRAYFAADMKEKKEGRYPIKDKDISAEDFEELQMVIYPTDKPVTTHNYKRLLKLASRFEMPELTRRIECFLIDFDRNGLDRASVFRLATDTFHLKLVQATLLHRWRDSALLQEELMKTGEYERLKIETKAMMNERFAQACISKDAPTGTPHSSRGNSEDDEDDDYEDDEVVYSDEASVDDYGLFD</sequence>
<dbReference type="InterPro" id="IPR000210">
    <property type="entry name" value="BTB/POZ_dom"/>
</dbReference>
<dbReference type="PROSITE" id="PS50097">
    <property type="entry name" value="BTB"/>
    <property type="match status" value="1"/>
</dbReference>
<feature type="region of interest" description="Disordered" evidence="2">
    <location>
        <begin position="354"/>
        <end position="398"/>
    </location>
</feature>
<evidence type="ECO:0000259" key="3">
    <source>
        <dbReference type="PROSITE" id="PS50097"/>
    </source>
</evidence>
<keyword evidence="5" id="KW-1185">Reference proteome</keyword>
<dbReference type="PANTHER" id="PTHR22744:SF17">
    <property type="entry name" value="BTB DOMAIN-CONTAINING PROTEIN"/>
    <property type="match status" value="1"/>
</dbReference>
<dbReference type="PANTHER" id="PTHR22744">
    <property type="entry name" value="HELIX LOOP HELIX PROTEIN 21-RELATED"/>
    <property type="match status" value="1"/>
</dbReference>
<feature type="non-terminal residue" evidence="4">
    <location>
        <position position="1"/>
    </location>
</feature>
<comment type="caution">
    <text evidence="4">The sequence shown here is derived from an EMBL/GenBank/DDBJ whole genome shotgun (WGS) entry which is preliminary data.</text>
</comment>
<evidence type="ECO:0000313" key="4">
    <source>
        <dbReference type="EMBL" id="GMR56899.1"/>
    </source>
</evidence>
<evidence type="ECO:0000256" key="1">
    <source>
        <dbReference type="SAM" id="Coils"/>
    </source>
</evidence>
<dbReference type="Proteomes" id="UP001328107">
    <property type="component" value="Unassembled WGS sequence"/>
</dbReference>
<proteinExistence type="predicted"/>
<dbReference type="SUPFAM" id="SSF54695">
    <property type="entry name" value="POZ domain"/>
    <property type="match status" value="1"/>
</dbReference>
<keyword evidence="1" id="KW-0175">Coiled coil</keyword>
<feature type="coiled-coil region" evidence="1">
    <location>
        <begin position="2"/>
        <end position="36"/>
    </location>
</feature>
<feature type="compositionally biased region" description="Acidic residues" evidence="2">
    <location>
        <begin position="371"/>
        <end position="391"/>
    </location>
</feature>
<organism evidence="4 5">
    <name type="scientific">Pristionchus mayeri</name>
    <dbReference type="NCBI Taxonomy" id="1317129"/>
    <lineage>
        <taxon>Eukaryota</taxon>
        <taxon>Metazoa</taxon>
        <taxon>Ecdysozoa</taxon>
        <taxon>Nematoda</taxon>
        <taxon>Chromadorea</taxon>
        <taxon>Rhabditida</taxon>
        <taxon>Rhabditina</taxon>
        <taxon>Diplogasteromorpha</taxon>
        <taxon>Diplogasteroidea</taxon>
        <taxon>Neodiplogasteridae</taxon>
        <taxon>Pristionchus</taxon>
    </lineage>
</organism>
<protein>
    <recommendedName>
        <fullName evidence="3">BTB domain-containing protein</fullName>
    </recommendedName>
</protein>
<evidence type="ECO:0000256" key="2">
    <source>
        <dbReference type="SAM" id="MobiDB-lite"/>
    </source>
</evidence>
<accession>A0AAN5D5Q6</accession>
<feature type="domain" description="BTB" evidence="3">
    <location>
        <begin position="189"/>
        <end position="258"/>
    </location>
</feature>